<keyword evidence="5 6" id="KW-0472">Membrane</keyword>
<evidence type="ECO:0000256" key="1">
    <source>
        <dbReference type="ARBA" id="ARBA00004141"/>
    </source>
</evidence>
<dbReference type="GO" id="GO:0005886">
    <property type="term" value="C:plasma membrane"/>
    <property type="evidence" value="ECO:0007669"/>
    <property type="project" value="TreeGrafter"/>
</dbReference>
<keyword evidence="3 6" id="KW-0812">Transmembrane</keyword>
<dbReference type="GO" id="GO:0000271">
    <property type="term" value="P:polysaccharide biosynthetic process"/>
    <property type="evidence" value="ECO:0007669"/>
    <property type="project" value="InterPro"/>
</dbReference>
<feature type="transmembrane region" description="Helical" evidence="6">
    <location>
        <begin position="116"/>
        <end position="135"/>
    </location>
</feature>
<dbReference type="EMBL" id="JACOFZ010000003">
    <property type="protein sequence ID" value="MBC3881861.1"/>
    <property type="molecule type" value="Genomic_DNA"/>
</dbReference>
<dbReference type="Pfam" id="PF04138">
    <property type="entry name" value="GtrA_DPMS_TM"/>
    <property type="match status" value="1"/>
</dbReference>
<feature type="transmembrane region" description="Helical" evidence="6">
    <location>
        <begin position="48"/>
        <end position="67"/>
    </location>
</feature>
<sequence length="140" mass="16365">MLSRLMNVLKPGIDRQKIMYVLVGVFNTGVGISLFFLLYLLLKNEWHYQWITVLAHFLSVLSSWLMYRRFVFKSEASPVLEYVRFNLTSLFMLGFQILGLYLFVDTLHINPMISQPIVVLVGVVVSYIIHAKFTFSRFFS</sequence>
<dbReference type="Proteomes" id="UP000627446">
    <property type="component" value="Unassembled WGS sequence"/>
</dbReference>
<dbReference type="InterPro" id="IPR007267">
    <property type="entry name" value="GtrA_DPMS_TM"/>
</dbReference>
<dbReference type="InterPro" id="IPR051401">
    <property type="entry name" value="GtrA_CellWall_Glycosyl"/>
</dbReference>
<evidence type="ECO:0000313" key="8">
    <source>
        <dbReference type="EMBL" id="MBC3881861.1"/>
    </source>
</evidence>
<comment type="similarity">
    <text evidence="2">Belongs to the GtrA family.</text>
</comment>
<organism evidence="8 9">
    <name type="scientific">Undibacterium nitidum</name>
    <dbReference type="NCBI Taxonomy" id="2762298"/>
    <lineage>
        <taxon>Bacteria</taxon>
        <taxon>Pseudomonadati</taxon>
        <taxon>Pseudomonadota</taxon>
        <taxon>Betaproteobacteria</taxon>
        <taxon>Burkholderiales</taxon>
        <taxon>Oxalobacteraceae</taxon>
        <taxon>Undibacterium</taxon>
    </lineage>
</organism>
<evidence type="ECO:0000256" key="2">
    <source>
        <dbReference type="ARBA" id="ARBA00009399"/>
    </source>
</evidence>
<keyword evidence="4 6" id="KW-1133">Transmembrane helix</keyword>
<feature type="domain" description="GtrA/DPMS transmembrane" evidence="7">
    <location>
        <begin position="20"/>
        <end position="135"/>
    </location>
</feature>
<evidence type="ECO:0000256" key="6">
    <source>
        <dbReference type="SAM" id="Phobius"/>
    </source>
</evidence>
<comment type="subcellular location">
    <subcellularLocation>
        <location evidence="1">Membrane</location>
        <topology evidence="1">Multi-pass membrane protein</topology>
    </subcellularLocation>
</comment>
<dbReference type="AlphaFoldDB" id="A0A923HX86"/>
<comment type="caution">
    <text evidence="8">The sequence shown here is derived from an EMBL/GenBank/DDBJ whole genome shotgun (WGS) entry which is preliminary data.</text>
</comment>
<gene>
    <name evidence="8" type="ORF">H8K36_10780</name>
</gene>
<dbReference type="RefSeq" id="WP_186916479.1">
    <property type="nucleotide sequence ID" value="NZ_JACOFZ010000003.1"/>
</dbReference>
<evidence type="ECO:0000256" key="3">
    <source>
        <dbReference type="ARBA" id="ARBA00022692"/>
    </source>
</evidence>
<dbReference type="PANTHER" id="PTHR38459">
    <property type="entry name" value="PROPHAGE BACTOPRENOL-LINKED GLUCOSE TRANSLOCASE HOMOLOG"/>
    <property type="match status" value="1"/>
</dbReference>
<feature type="transmembrane region" description="Helical" evidence="6">
    <location>
        <begin position="20"/>
        <end position="42"/>
    </location>
</feature>
<evidence type="ECO:0000256" key="4">
    <source>
        <dbReference type="ARBA" id="ARBA00022989"/>
    </source>
</evidence>
<feature type="transmembrane region" description="Helical" evidence="6">
    <location>
        <begin position="87"/>
        <end position="104"/>
    </location>
</feature>
<accession>A0A923HX86</accession>
<proteinExistence type="inferred from homology"/>
<evidence type="ECO:0000259" key="7">
    <source>
        <dbReference type="Pfam" id="PF04138"/>
    </source>
</evidence>
<evidence type="ECO:0000313" key="9">
    <source>
        <dbReference type="Proteomes" id="UP000627446"/>
    </source>
</evidence>
<name>A0A923HX86_9BURK</name>
<dbReference type="PANTHER" id="PTHR38459:SF5">
    <property type="entry name" value="CELL WALL TEICHOIC ACID GLYCOSYLATION PROTEIN GTCA"/>
    <property type="match status" value="1"/>
</dbReference>
<reference evidence="8" key="1">
    <citation type="submission" date="2020-08" db="EMBL/GenBank/DDBJ databases">
        <title>Novel species isolated from subtropical streams in China.</title>
        <authorList>
            <person name="Lu H."/>
        </authorList>
    </citation>
    <scope>NUCLEOTIDE SEQUENCE</scope>
    <source>
        <strain evidence="8">LX22W</strain>
    </source>
</reference>
<protein>
    <submittedName>
        <fullName evidence="8">GtrA family protein</fullName>
    </submittedName>
</protein>
<keyword evidence="9" id="KW-1185">Reference proteome</keyword>
<evidence type="ECO:0000256" key="5">
    <source>
        <dbReference type="ARBA" id="ARBA00023136"/>
    </source>
</evidence>